<sequence>MQPRTPPPSSPPADRARVDLPWPTILAVAVLTVGAVLLGQRDWAVPERVLRDWQVADVPSSLTALVLGVTATCLLVGSAVTLRGAALRPRDPVFLVWLAVSLLAAAALIWNALVLAADAEFQTGALIPVFHWMFTFVPALLTGLAARNRGAVRAVAAALGTGVVTVPLLGLGWSLFASRESMTAGLGNSLWATALLGVGPLVIAAAISRSSALSAAWKREHPTR</sequence>
<dbReference type="RefSeq" id="WP_091763819.1">
    <property type="nucleotide sequence ID" value="NZ_FNBT01000001.1"/>
</dbReference>
<feature type="transmembrane region" description="Helical" evidence="1">
    <location>
        <begin position="60"/>
        <end position="82"/>
    </location>
</feature>
<dbReference type="AlphaFoldDB" id="A0A1G7HWB3"/>
<proteinExistence type="predicted"/>
<accession>A0A1G7HWB3</accession>
<feature type="transmembrane region" description="Helical" evidence="1">
    <location>
        <begin position="154"/>
        <end position="176"/>
    </location>
</feature>
<feature type="transmembrane region" description="Helical" evidence="1">
    <location>
        <begin position="20"/>
        <end position="40"/>
    </location>
</feature>
<dbReference type="Proteomes" id="UP000199406">
    <property type="component" value="Unassembled WGS sequence"/>
</dbReference>
<name>A0A1G7HWB3_9ACTN</name>
<reference evidence="3" key="1">
    <citation type="submission" date="2016-10" db="EMBL/GenBank/DDBJ databases">
        <authorList>
            <person name="Varghese N."/>
            <person name="Submissions S."/>
        </authorList>
    </citation>
    <scope>NUCLEOTIDE SEQUENCE [LARGE SCALE GENOMIC DNA]</scope>
    <source>
        <strain evidence="3">DSM 44268</strain>
    </source>
</reference>
<evidence type="ECO:0000313" key="2">
    <source>
        <dbReference type="EMBL" id="SDF04760.1"/>
    </source>
</evidence>
<evidence type="ECO:0000313" key="3">
    <source>
        <dbReference type="Proteomes" id="UP000199406"/>
    </source>
</evidence>
<keyword evidence="1" id="KW-0812">Transmembrane</keyword>
<keyword evidence="3" id="KW-1185">Reference proteome</keyword>
<gene>
    <name evidence="2" type="ORF">SAMN05660662_0862</name>
</gene>
<dbReference type="STRING" id="1550231.SAMN05660662_0862"/>
<dbReference type="OrthoDB" id="5191108at2"/>
<evidence type="ECO:0000256" key="1">
    <source>
        <dbReference type="SAM" id="Phobius"/>
    </source>
</evidence>
<protein>
    <submittedName>
        <fullName evidence="2">Uncharacterized protein</fullName>
    </submittedName>
</protein>
<dbReference type="EMBL" id="FNBT01000001">
    <property type="protein sequence ID" value="SDF04760.1"/>
    <property type="molecule type" value="Genomic_DNA"/>
</dbReference>
<keyword evidence="1" id="KW-1133">Transmembrane helix</keyword>
<feature type="transmembrane region" description="Helical" evidence="1">
    <location>
        <begin position="129"/>
        <end position="147"/>
    </location>
</feature>
<keyword evidence="1" id="KW-0472">Membrane</keyword>
<feature type="transmembrane region" description="Helical" evidence="1">
    <location>
        <begin position="94"/>
        <end position="117"/>
    </location>
</feature>
<organism evidence="2 3">
    <name type="scientific">Blastococcus aurantiacus</name>
    <dbReference type="NCBI Taxonomy" id="1550231"/>
    <lineage>
        <taxon>Bacteria</taxon>
        <taxon>Bacillati</taxon>
        <taxon>Actinomycetota</taxon>
        <taxon>Actinomycetes</taxon>
        <taxon>Geodermatophilales</taxon>
        <taxon>Geodermatophilaceae</taxon>
        <taxon>Blastococcus</taxon>
    </lineage>
</organism>
<feature type="transmembrane region" description="Helical" evidence="1">
    <location>
        <begin position="188"/>
        <end position="208"/>
    </location>
</feature>